<keyword evidence="3" id="KW-1185">Reference proteome</keyword>
<sequence>MTSHPPGATTEPAVGVQALLGAMLAVAVVGVAGVTVMAVIPGAAAGTGLNPGPERHHSAE</sequence>
<evidence type="ECO:0000256" key="1">
    <source>
        <dbReference type="SAM" id="Phobius"/>
    </source>
</evidence>
<proteinExistence type="predicted"/>
<protein>
    <recommendedName>
        <fullName evidence="4">Secreted protein</fullName>
    </recommendedName>
</protein>
<keyword evidence="1" id="KW-1133">Transmembrane helix</keyword>
<keyword evidence="1" id="KW-0812">Transmembrane</keyword>
<reference evidence="3" key="1">
    <citation type="journal article" date="2019" name="Int. J. Syst. Evol. Microbiol.">
        <title>The Global Catalogue of Microorganisms (GCM) 10K type strain sequencing project: providing services to taxonomists for standard genome sequencing and annotation.</title>
        <authorList>
            <consortium name="The Broad Institute Genomics Platform"/>
            <consortium name="The Broad Institute Genome Sequencing Center for Infectious Disease"/>
            <person name="Wu L."/>
            <person name="Ma J."/>
        </authorList>
    </citation>
    <scope>NUCLEOTIDE SEQUENCE [LARGE SCALE GENOMIC DNA]</scope>
    <source>
        <strain evidence="3">CGMCC 4.7677</strain>
    </source>
</reference>
<keyword evidence="1" id="KW-0472">Membrane</keyword>
<organism evidence="2 3">
    <name type="scientific">Amycolatopsis deserti</name>
    <dbReference type="NCBI Taxonomy" id="185696"/>
    <lineage>
        <taxon>Bacteria</taxon>
        <taxon>Bacillati</taxon>
        <taxon>Actinomycetota</taxon>
        <taxon>Actinomycetes</taxon>
        <taxon>Pseudonocardiales</taxon>
        <taxon>Pseudonocardiaceae</taxon>
        <taxon>Amycolatopsis</taxon>
    </lineage>
</organism>
<evidence type="ECO:0000313" key="2">
    <source>
        <dbReference type="EMBL" id="GHF07543.1"/>
    </source>
</evidence>
<dbReference type="Proteomes" id="UP000605897">
    <property type="component" value="Unassembled WGS sequence"/>
</dbReference>
<dbReference type="RefSeq" id="WP_191246732.1">
    <property type="nucleotide sequence ID" value="NZ_BNAU01000005.1"/>
</dbReference>
<dbReference type="EMBL" id="BNAU01000005">
    <property type="protein sequence ID" value="GHF07543.1"/>
    <property type="molecule type" value="Genomic_DNA"/>
</dbReference>
<name>A0ABQ3JAV5_9PSEU</name>
<evidence type="ECO:0008006" key="4">
    <source>
        <dbReference type="Google" id="ProtNLM"/>
    </source>
</evidence>
<accession>A0ABQ3JAV5</accession>
<gene>
    <name evidence="2" type="ORF">GCM10017786_46470</name>
</gene>
<comment type="caution">
    <text evidence="2">The sequence shown here is derived from an EMBL/GenBank/DDBJ whole genome shotgun (WGS) entry which is preliminary data.</text>
</comment>
<feature type="transmembrane region" description="Helical" evidence="1">
    <location>
        <begin position="20"/>
        <end position="40"/>
    </location>
</feature>
<evidence type="ECO:0000313" key="3">
    <source>
        <dbReference type="Proteomes" id="UP000605897"/>
    </source>
</evidence>